<dbReference type="Proteomes" id="UP000576393">
    <property type="component" value="Unassembled WGS sequence"/>
</dbReference>
<reference evidence="4 5" key="1">
    <citation type="submission" date="2020-07" db="EMBL/GenBank/DDBJ databases">
        <title>Sequencing the genomes of 1000 actinobacteria strains.</title>
        <authorList>
            <person name="Klenk H.-P."/>
        </authorList>
    </citation>
    <scope>NUCLEOTIDE SEQUENCE [LARGE SCALE GENOMIC DNA]</scope>
    <source>
        <strain evidence="4 5">DSM 45763</strain>
    </source>
</reference>
<dbReference type="Gene3D" id="3.40.50.1820">
    <property type="entry name" value="alpha/beta hydrolase"/>
    <property type="match status" value="1"/>
</dbReference>
<keyword evidence="2" id="KW-0378">Hydrolase</keyword>
<evidence type="ECO:0000256" key="1">
    <source>
        <dbReference type="ARBA" id="ARBA00007169"/>
    </source>
</evidence>
<dbReference type="PANTHER" id="PTHR11487">
    <property type="entry name" value="THIOESTERASE"/>
    <property type="match status" value="1"/>
</dbReference>
<dbReference type="SUPFAM" id="SSF53474">
    <property type="entry name" value="alpha/beta-Hydrolases"/>
    <property type="match status" value="1"/>
</dbReference>
<sequence>MTAAARWIRCFHPSPGSDVQVVCFPHAGGTASYYHPLSAALAPAAEMLAVQYPGRQDRFDEPLIDDLPLLADRAAEALGGGDRPRVFFGHSMGAVMAFEVARRLGRGGPVALFVSGRRAPSTTRQETAHLLDDDELVALAARLGGSDPEVLRHEELRGLILPSLRADYRAVCTHRPDGEARLAVPITALTGDADPVTSVAEAEAWGRHTASRFELKVFPGGHFFLAHHVPEIARMILGSLRAVHA</sequence>
<name>A0A852US36_9ACTN</name>
<dbReference type="PANTHER" id="PTHR11487:SF0">
    <property type="entry name" value="S-ACYL FATTY ACID SYNTHASE THIOESTERASE, MEDIUM CHAIN"/>
    <property type="match status" value="1"/>
</dbReference>
<dbReference type="Pfam" id="PF00975">
    <property type="entry name" value="Thioesterase"/>
    <property type="match status" value="1"/>
</dbReference>
<organism evidence="4 5">
    <name type="scientific">Streptosporangium sandarakinum</name>
    <dbReference type="NCBI Taxonomy" id="1260955"/>
    <lineage>
        <taxon>Bacteria</taxon>
        <taxon>Bacillati</taxon>
        <taxon>Actinomycetota</taxon>
        <taxon>Actinomycetes</taxon>
        <taxon>Streptosporangiales</taxon>
        <taxon>Streptosporangiaceae</taxon>
        <taxon>Streptosporangium</taxon>
    </lineage>
</organism>
<keyword evidence="5" id="KW-1185">Reference proteome</keyword>
<evidence type="ECO:0000313" key="5">
    <source>
        <dbReference type="Proteomes" id="UP000576393"/>
    </source>
</evidence>
<comment type="similarity">
    <text evidence="1">Belongs to the thioesterase family.</text>
</comment>
<evidence type="ECO:0000313" key="4">
    <source>
        <dbReference type="EMBL" id="NYF37954.1"/>
    </source>
</evidence>
<dbReference type="GO" id="GO:0008610">
    <property type="term" value="P:lipid biosynthetic process"/>
    <property type="evidence" value="ECO:0007669"/>
    <property type="project" value="TreeGrafter"/>
</dbReference>
<dbReference type="InterPro" id="IPR001031">
    <property type="entry name" value="Thioesterase"/>
</dbReference>
<feature type="domain" description="Thioesterase TesA-like" evidence="3">
    <location>
        <begin position="22"/>
        <end position="240"/>
    </location>
</feature>
<dbReference type="RefSeq" id="WP_246423875.1">
    <property type="nucleotide sequence ID" value="NZ_JACCCO010000001.1"/>
</dbReference>
<dbReference type="InterPro" id="IPR012223">
    <property type="entry name" value="TEII"/>
</dbReference>
<gene>
    <name evidence="4" type="ORF">HDA43_000113</name>
</gene>
<evidence type="ECO:0000256" key="2">
    <source>
        <dbReference type="ARBA" id="ARBA00022801"/>
    </source>
</evidence>
<evidence type="ECO:0000259" key="3">
    <source>
        <dbReference type="SMART" id="SM00824"/>
    </source>
</evidence>
<dbReference type="InterPro" id="IPR020802">
    <property type="entry name" value="TesA-like"/>
</dbReference>
<protein>
    <submittedName>
        <fullName evidence="4">Surfactin synthase thioesterase subunit</fullName>
    </submittedName>
</protein>
<accession>A0A852US36</accession>
<dbReference type="InterPro" id="IPR029058">
    <property type="entry name" value="AB_hydrolase_fold"/>
</dbReference>
<dbReference type="GO" id="GO:0016787">
    <property type="term" value="F:hydrolase activity"/>
    <property type="evidence" value="ECO:0007669"/>
    <property type="project" value="UniProtKB-KW"/>
</dbReference>
<comment type="caution">
    <text evidence="4">The sequence shown here is derived from an EMBL/GenBank/DDBJ whole genome shotgun (WGS) entry which is preliminary data.</text>
</comment>
<proteinExistence type="inferred from homology"/>
<dbReference type="SMART" id="SM00824">
    <property type="entry name" value="PKS_TE"/>
    <property type="match status" value="1"/>
</dbReference>
<dbReference type="AlphaFoldDB" id="A0A852US36"/>
<dbReference type="EMBL" id="JACCCO010000001">
    <property type="protein sequence ID" value="NYF37954.1"/>
    <property type="molecule type" value="Genomic_DNA"/>
</dbReference>